<evidence type="ECO:0000313" key="2">
    <source>
        <dbReference type="Proteomes" id="UP000009172"/>
    </source>
</evidence>
<reference evidence="2" key="1">
    <citation type="journal article" date="2012" name="MBio">
        <title>Comparative genome analysis of Trichophyton rubrum and related dermatophytes reveals candidate genes involved in infection.</title>
        <authorList>
            <person name="Martinez D.A."/>
            <person name="Oliver B.G."/>
            <person name="Graeser Y."/>
            <person name="Goldberg J.M."/>
            <person name="Li W."/>
            <person name="Martinez-Rossi N.M."/>
            <person name="Monod M."/>
            <person name="Shelest E."/>
            <person name="Barton R.C."/>
            <person name="Birch E."/>
            <person name="Brakhage A.A."/>
            <person name="Chen Z."/>
            <person name="Gurr S.J."/>
            <person name="Heiman D."/>
            <person name="Heitman J."/>
            <person name="Kosti I."/>
            <person name="Rossi A."/>
            <person name="Saif S."/>
            <person name="Samalova M."/>
            <person name="Saunders C.W."/>
            <person name="Shea T."/>
            <person name="Summerbell R.C."/>
            <person name="Xu J."/>
            <person name="Young S."/>
            <person name="Zeng Q."/>
            <person name="Birren B.W."/>
            <person name="Cuomo C.A."/>
            <person name="White T.C."/>
        </authorList>
    </citation>
    <scope>NUCLEOTIDE SEQUENCE [LARGE SCALE GENOMIC DNA]</scope>
    <source>
        <strain evidence="2">CBS 112818</strain>
    </source>
</reference>
<organism evidence="1 2">
    <name type="scientific">Trichophyton tonsurans (strain CBS 112818)</name>
    <name type="common">Scalp ringworm fungus</name>
    <dbReference type="NCBI Taxonomy" id="647933"/>
    <lineage>
        <taxon>Eukaryota</taxon>
        <taxon>Fungi</taxon>
        <taxon>Dikarya</taxon>
        <taxon>Ascomycota</taxon>
        <taxon>Pezizomycotina</taxon>
        <taxon>Eurotiomycetes</taxon>
        <taxon>Eurotiomycetidae</taxon>
        <taxon>Onygenales</taxon>
        <taxon>Arthrodermataceae</taxon>
        <taxon>Trichophyton</taxon>
    </lineage>
</organism>
<protein>
    <submittedName>
        <fullName evidence="1">Uncharacterized protein</fullName>
    </submittedName>
</protein>
<keyword evidence="2" id="KW-1185">Reference proteome</keyword>
<dbReference type="EMBL" id="GG698479">
    <property type="protein sequence ID" value="EGD93373.1"/>
    <property type="molecule type" value="Genomic_DNA"/>
</dbReference>
<dbReference type="AlphaFoldDB" id="F2RPY8"/>
<evidence type="ECO:0000313" key="1">
    <source>
        <dbReference type="EMBL" id="EGD93373.1"/>
    </source>
</evidence>
<name>F2RPY8_TRIT1</name>
<sequence>MAEAFFSCVGGGEVEEGLELFARSPPLSQKKKRKAKREKKRRRANCFFLPAHNPPPSLLPGSPLRRGWAMTDKDAVHSRTMYDEGEMLHIGG</sequence>
<dbReference type="Proteomes" id="UP000009172">
    <property type="component" value="Unassembled WGS sequence"/>
</dbReference>
<accession>F2RPY8</accession>
<proteinExistence type="predicted"/>
<gene>
    <name evidence="1" type="ORF">TESG_08276</name>
</gene>
<dbReference type="HOGENOM" id="CLU_2414892_0_0_1"/>